<name>A0A9D4T771_RHISA</name>
<reference evidence="2" key="1">
    <citation type="journal article" date="2020" name="Cell">
        <title>Large-Scale Comparative Analyses of Tick Genomes Elucidate Their Genetic Diversity and Vector Capacities.</title>
        <authorList>
            <consortium name="Tick Genome and Microbiome Consortium (TIGMIC)"/>
            <person name="Jia N."/>
            <person name="Wang J."/>
            <person name="Shi W."/>
            <person name="Du L."/>
            <person name="Sun Y."/>
            <person name="Zhan W."/>
            <person name="Jiang J.F."/>
            <person name="Wang Q."/>
            <person name="Zhang B."/>
            <person name="Ji P."/>
            <person name="Bell-Sakyi L."/>
            <person name="Cui X.M."/>
            <person name="Yuan T.T."/>
            <person name="Jiang B.G."/>
            <person name="Yang W.F."/>
            <person name="Lam T.T."/>
            <person name="Chang Q.C."/>
            <person name="Ding S.J."/>
            <person name="Wang X.J."/>
            <person name="Zhu J.G."/>
            <person name="Ruan X.D."/>
            <person name="Zhao L."/>
            <person name="Wei J.T."/>
            <person name="Ye R.Z."/>
            <person name="Que T.C."/>
            <person name="Du C.H."/>
            <person name="Zhou Y.H."/>
            <person name="Cheng J.X."/>
            <person name="Dai P.F."/>
            <person name="Guo W.B."/>
            <person name="Han X.H."/>
            <person name="Huang E.J."/>
            <person name="Li L.F."/>
            <person name="Wei W."/>
            <person name="Gao Y.C."/>
            <person name="Liu J.Z."/>
            <person name="Shao H.Z."/>
            <person name="Wang X."/>
            <person name="Wang C.C."/>
            <person name="Yang T.C."/>
            <person name="Huo Q.B."/>
            <person name="Li W."/>
            <person name="Chen H.Y."/>
            <person name="Chen S.E."/>
            <person name="Zhou L.G."/>
            <person name="Ni X.B."/>
            <person name="Tian J.H."/>
            <person name="Sheng Y."/>
            <person name="Liu T."/>
            <person name="Pan Y.S."/>
            <person name="Xia L.Y."/>
            <person name="Li J."/>
            <person name="Zhao F."/>
            <person name="Cao W.C."/>
        </authorList>
    </citation>
    <scope>NUCLEOTIDE SEQUENCE</scope>
    <source>
        <strain evidence="2">Rsan-2018</strain>
    </source>
</reference>
<accession>A0A9D4T771</accession>
<evidence type="ECO:0000256" key="1">
    <source>
        <dbReference type="SAM" id="MobiDB-lite"/>
    </source>
</evidence>
<feature type="region of interest" description="Disordered" evidence="1">
    <location>
        <begin position="52"/>
        <end position="71"/>
    </location>
</feature>
<comment type="caution">
    <text evidence="2">The sequence shown here is derived from an EMBL/GenBank/DDBJ whole genome shotgun (WGS) entry which is preliminary data.</text>
</comment>
<gene>
    <name evidence="2" type="ORF">HPB52_008366</name>
</gene>
<organism evidence="2 3">
    <name type="scientific">Rhipicephalus sanguineus</name>
    <name type="common">Brown dog tick</name>
    <name type="synonym">Ixodes sanguineus</name>
    <dbReference type="NCBI Taxonomy" id="34632"/>
    <lineage>
        <taxon>Eukaryota</taxon>
        <taxon>Metazoa</taxon>
        <taxon>Ecdysozoa</taxon>
        <taxon>Arthropoda</taxon>
        <taxon>Chelicerata</taxon>
        <taxon>Arachnida</taxon>
        <taxon>Acari</taxon>
        <taxon>Parasitiformes</taxon>
        <taxon>Ixodida</taxon>
        <taxon>Ixodoidea</taxon>
        <taxon>Ixodidae</taxon>
        <taxon>Rhipicephalinae</taxon>
        <taxon>Rhipicephalus</taxon>
        <taxon>Rhipicephalus</taxon>
    </lineage>
</organism>
<proteinExistence type="predicted"/>
<evidence type="ECO:0000313" key="3">
    <source>
        <dbReference type="Proteomes" id="UP000821837"/>
    </source>
</evidence>
<dbReference type="EMBL" id="JABSTV010001246">
    <property type="protein sequence ID" value="KAH7976033.1"/>
    <property type="molecule type" value="Genomic_DNA"/>
</dbReference>
<reference evidence="2" key="2">
    <citation type="submission" date="2021-09" db="EMBL/GenBank/DDBJ databases">
        <authorList>
            <person name="Jia N."/>
            <person name="Wang J."/>
            <person name="Shi W."/>
            <person name="Du L."/>
            <person name="Sun Y."/>
            <person name="Zhan W."/>
            <person name="Jiang J."/>
            <person name="Wang Q."/>
            <person name="Zhang B."/>
            <person name="Ji P."/>
            <person name="Sakyi L.B."/>
            <person name="Cui X."/>
            <person name="Yuan T."/>
            <person name="Jiang B."/>
            <person name="Yang W."/>
            <person name="Lam T.T.-Y."/>
            <person name="Chang Q."/>
            <person name="Ding S."/>
            <person name="Wang X."/>
            <person name="Zhu J."/>
            <person name="Ruan X."/>
            <person name="Zhao L."/>
            <person name="Wei J."/>
            <person name="Que T."/>
            <person name="Du C."/>
            <person name="Cheng J."/>
            <person name="Dai P."/>
            <person name="Han X."/>
            <person name="Huang E."/>
            <person name="Gao Y."/>
            <person name="Liu J."/>
            <person name="Shao H."/>
            <person name="Ye R."/>
            <person name="Li L."/>
            <person name="Wei W."/>
            <person name="Wang X."/>
            <person name="Wang C."/>
            <person name="Huo Q."/>
            <person name="Li W."/>
            <person name="Guo W."/>
            <person name="Chen H."/>
            <person name="Chen S."/>
            <person name="Zhou L."/>
            <person name="Zhou L."/>
            <person name="Ni X."/>
            <person name="Tian J."/>
            <person name="Zhou Y."/>
            <person name="Sheng Y."/>
            <person name="Liu T."/>
            <person name="Pan Y."/>
            <person name="Xia L."/>
            <person name="Li J."/>
            <person name="Zhao F."/>
            <person name="Cao W."/>
        </authorList>
    </citation>
    <scope>NUCLEOTIDE SEQUENCE</scope>
    <source>
        <strain evidence="2">Rsan-2018</strain>
        <tissue evidence="2">Larvae</tissue>
    </source>
</reference>
<sequence>MLFASKHDCSNVHPTAAFFEAPHTGPRVFPHGLAAPRQACLRHLLRDSTRHFTAGARRHPANGTPDRRRNVDVSSGYTSLLAASCSCTSGVSSTCLAGPRGDSHIVPVPTKLRRLPLALRQQDASEVRRLQDDDVIIGGRGRRPRSRLHIDNQVLPAQAIRDGPCCPVPLCTC</sequence>
<evidence type="ECO:0000313" key="2">
    <source>
        <dbReference type="EMBL" id="KAH7976033.1"/>
    </source>
</evidence>
<dbReference type="Proteomes" id="UP000821837">
    <property type="component" value="Chromosome 10"/>
</dbReference>
<keyword evidence="3" id="KW-1185">Reference proteome</keyword>
<protein>
    <submittedName>
        <fullName evidence="2">Uncharacterized protein</fullName>
    </submittedName>
</protein>
<dbReference type="AlphaFoldDB" id="A0A9D4T771"/>